<evidence type="ECO:0000256" key="1">
    <source>
        <dbReference type="SAM" id="SignalP"/>
    </source>
</evidence>
<evidence type="ECO:0000313" key="2">
    <source>
        <dbReference type="EMBL" id="RPE67424.1"/>
    </source>
</evidence>
<accession>A0A3N4V3A2</accession>
<dbReference type="EMBL" id="RKQK01000002">
    <property type="protein sequence ID" value="RPE67424.1"/>
    <property type="molecule type" value="Genomic_DNA"/>
</dbReference>
<dbReference type="RefSeq" id="WP_123792865.1">
    <property type="nucleotide sequence ID" value="NZ_RKQK01000002.1"/>
</dbReference>
<feature type="chain" id="PRO_5017930669" evidence="1">
    <location>
        <begin position="22"/>
        <end position="132"/>
    </location>
</feature>
<organism evidence="2 3">
    <name type="scientific">Pacificibacter maritimus</name>
    <dbReference type="NCBI Taxonomy" id="762213"/>
    <lineage>
        <taxon>Bacteria</taxon>
        <taxon>Pseudomonadati</taxon>
        <taxon>Pseudomonadota</taxon>
        <taxon>Alphaproteobacteria</taxon>
        <taxon>Rhodobacterales</taxon>
        <taxon>Roseobacteraceae</taxon>
        <taxon>Pacificibacter</taxon>
    </lineage>
</organism>
<dbReference type="OrthoDB" id="9130422at2"/>
<dbReference type="InterPro" id="IPR032347">
    <property type="entry name" value="DUF4864"/>
</dbReference>
<dbReference type="AlphaFoldDB" id="A0A3N4V3A2"/>
<comment type="caution">
    <text evidence="2">The sequence shown here is derived from an EMBL/GenBank/DDBJ whole genome shotgun (WGS) entry which is preliminary data.</text>
</comment>
<feature type="signal peptide" evidence="1">
    <location>
        <begin position="1"/>
        <end position="21"/>
    </location>
</feature>
<dbReference type="Proteomes" id="UP000269689">
    <property type="component" value="Unassembled WGS sequence"/>
</dbReference>
<evidence type="ECO:0000313" key="3">
    <source>
        <dbReference type="Proteomes" id="UP000269689"/>
    </source>
</evidence>
<reference evidence="2 3" key="1">
    <citation type="submission" date="2018-11" db="EMBL/GenBank/DDBJ databases">
        <title>Genomic Encyclopedia of Type Strains, Phase IV (KMG-IV): sequencing the most valuable type-strain genomes for metagenomic binning, comparative biology and taxonomic classification.</title>
        <authorList>
            <person name="Goeker M."/>
        </authorList>
    </citation>
    <scope>NUCLEOTIDE SEQUENCE [LARGE SCALE GENOMIC DNA]</scope>
    <source>
        <strain evidence="2 3">DSM 104731</strain>
    </source>
</reference>
<dbReference type="Pfam" id="PF16156">
    <property type="entry name" value="DUF4864"/>
    <property type="match status" value="1"/>
</dbReference>
<keyword evidence="1" id="KW-0732">Signal</keyword>
<keyword evidence="3" id="KW-1185">Reference proteome</keyword>
<name>A0A3N4V3A2_9RHOB</name>
<proteinExistence type="predicted"/>
<sequence length="132" mass="14877">MFKHFFLSAALIMATPIAAMADPVTDVIENQLDAFLQRDMERAWSHASPMIKDIFITPDNFAQMVEQGYPIIFSSNRYTFSERVEKGPHVFQIVVVQGENGGRAAFEYDMVQLNGAWKINGVRPVPLNELAV</sequence>
<protein>
    <submittedName>
        <fullName evidence="2">Uncharacterized protein DUF4864</fullName>
    </submittedName>
</protein>
<gene>
    <name evidence="2" type="ORF">EDD53_1833</name>
</gene>